<evidence type="ECO:0000313" key="2">
    <source>
        <dbReference type="EnsemblPlants" id="cds.novel_model_1496_5bd9a17a"/>
    </source>
</evidence>
<dbReference type="Gene3D" id="3.30.420.10">
    <property type="entry name" value="Ribonuclease H-like superfamily/Ribonuclease H"/>
    <property type="match status" value="1"/>
</dbReference>
<reference evidence="2" key="1">
    <citation type="submission" date="2018-11" db="EMBL/GenBank/DDBJ databases">
        <authorList>
            <person name="Grassa J C."/>
        </authorList>
    </citation>
    <scope>NUCLEOTIDE SEQUENCE [LARGE SCALE GENOMIC DNA]</scope>
</reference>
<proteinExistence type="predicted"/>
<dbReference type="InterPro" id="IPR002156">
    <property type="entry name" value="RNaseH_domain"/>
</dbReference>
<sequence length="164" mass="18505">MERWLKPQFDSIKINVDAAIFEGQNQFGGAFVVIDHNDLLTEGHTKLHMGNIAPTVAEALSFREALSWIKNQPPSSVWVESDCLLVIQTLRSSTSLSSYFGCVIQECKAMLANLSNFYFCFIKRSANRVAHEFARASLFYPDCIFSMENIPTELLPMLVTEFEG</sequence>
<dbReference type="GO" id="GO:0003676">
    <property type="term" value="F:nucleic acid binding"/>
    <property type="evidence" value="ECO:0007669"/>
    <property type="project" value="InterPro"/>
</dbReference>
<keyword evidence="3" id="KW-1185">Reference proteome</keyword>
<dbReference type="SUPFAM" id="SSF53098">
    <property type="entry name" value="Ribonuclease H-like"/>
    <property type="match status" value="1"/>
</dbReference>
<dbReference type="PANTHER" id="PTHR47074:SF11">
    <property type="entry name" value="REVERSE TRANSCRIPTASE-LIKE PROTEIN"/>
    <property type="match status" value="1"/>
</dbReference>
<accession>A0A803QUD1</accession>
<dbReference type="PANTHER" id="PTHR47074">
    <property type="entry name" value="BNAC02G40300D PROTEIN"/>
    <property type="match status" value="1"/>
</dbReference>
<dbReference type="Gramene" id="novel_model_1496_5bd9a17a">
    <property type="protein sequence ID" value="cds.novel_model_1496_5bd9a17a"/>
    <property type="gene ID" value="novel_gene_835_5bd9a17a"/>
</dbReference>
<name>A0A803QUD1_CANSA</name>
<organism evidence="2 3">
    <name type="scientific">Cannabis sativa</name>
    <name type="common">Hemp</name>
    <name type="synonym">Marijuana</name>
    <dbReference type="NCBI Taxonomy" id="3483"/>
    <lineage>
        <taxon>Eukaryota</taxon>
        <taxon>Viridiplantae</taxon>
        <taxon>Streptophyta</taxon>
        <taxon>Embryophyta</taxon>
        <taxon>Tracheophyta</taxon>
        <taxon>Spermatophyta</taxon>
        <taxon>Magnoliopsida</taxon>
        <taxon>eudicotyledons</taxon>
        <taxon>Gunneridae</taxon>
        <taxon>Pentapetalae</taxon>
        <taxon>rosids</taxon>
        <taxon>fabids</taxon>
        <taxon>Rosales</taxon>
        <taxon>Cannabaceae</taxon>
        <taxon>Cannabis</taxon>
    </lineage>
</organism>
<dbReference type="InterPro" id="IPR044730">
    <property type="entry name" value="RNase_H-like_dom_plant"/>
</dbReference>
<dbReference type="Pfam" id="PF13456">
    <property type="entry name" value="RVT_3"/>
    <property type="match status" value="1"/>
</dbReference>
<feature type="domain" description="RNase H type-1" evidence="1">
    <location>
        <begin position="15"/>
        <end position="136"/>
    </location>
</feature>
<dbReference type="CDD" id="cd06222">
    <property type="entry name" value="RNase_H_like"/>
    <property type="match status" value="1"/>
</dbReference>
<dbReference type="OMA" id="SAPECIQ"/>
<dbReference type="AlphaFoldDB" id="A0A803QUD1"/>
<evidence type="ECO:0000313" key="3">
    <source>
        <dbReference type="Proteomes" id="UP000596661"/>
    </source>
</evidence>
<dbReference type="InterPro" id="IPR012337">
    <property type="entry name" value="RNaseH-like_sf"/>
</dbReference>
<reference evidence="2" key="2">
    <citation type="submission" date="2021-03" db="UniProtKB">
        <authorList>
            <consortium name="EnsemblPlants"/>
        </authorList>
    </citation>
    <scope>IDENTIFICATION</scope>
</reference>
<dbReference type="Proteomes" id="UP000596661">
    <property type="component" value="Chromosome 1"/>
</dbReference>
<dbReference type="GO" id="GO:0004523">
    <property type="term" value="F:RNA-DNA hybrid ribonuclease activity"/>
    <property type="evidence" value="ECO:0007669"/>
    <property type="project" value="InterPro"/>
</dbReference>
<dbReference type="InterPro" id="IPR052929">
    <property type="entry name" value="RNase_H-like_EbsB-rel"/>
</dbReference>
<evidence type="ECO:0000259" key="1">
    <source>
        <dbReference type="Pfam" id="PF13456"/>
    </source>
</evidence>
<protein>
    <recommendedName>
        <fullName evidence="1">RNase H type-1 domain-containing protein</fullName>
    </recommendedName>
</protein>
<dbReference type="EnsemblPlants" id="novel_model_1496_5bd9a17a">
    <property type="protein sequence ID" value="cds.novel_model_1496_5bd9a17a"/>
    <property type="gene ID" value="novel_gene_835_5bd9a17a"/>
</dbReference>
<dbReference type="EMBL" id="UZAU01000032">
    <property type="status" value="NOT_ANNOTATED_CDS"/>
    <property type="molecule type" value="Genomic_DNA"/>
</dbReference>
<dbReference type="InterPro" id="IPR036397">
    <property type="entry name" value="RNaseH_sf"/>
</dbReference>